<dbReference type="OrthoDB" id="126859at2759"/>
<evidence type="ECO:0008006" key="4">
    <source>
        <dbReference type="Google" id="ProtNLM"/>
    </source>
</evidence>
<organism evidence="2 3">
    <name type="scientific">Chrysochromulina tobinii</name>
    <dbReference type="NCBI Taxonomy" id="1460289"/>
    <lineage>
        <taxon>Eukaryota</taxon>
        <taxon>Haptista</taxon>
        <taxon>Haptophyta</taxon>
        <taxon>Prymnesiophyceae</taxon>
        <taxon>Prymnesiales</taxon>
        <taxon>Chrysochromulinaceae</taxon>
        <taxon>Chrysochromulina</taxon>
    </lineage>
</organism>
<keyword evidence="3" id="KW-1185">Reference proteome</keyword>
<feature type="region of interest" description="Disordered" evidence="1">
    <location>
        <begin position="1"/>
        <end position="62"/>
    </location>
</feature>
<sequence length="214" mass="23326">MSDEDVGEESDEDADGNCDHVEEGDEDGVEDGDEEGDEEGVEDGDEDGDEEDVGEEGADGRVGSALGTHLCGKDGCSKPVWHSGICTSVLGYRRDQKPVQMYTAEPAPSPRELMRQARNEGRLPPSKKPMLGDRVRGKYQGQIGGRNWFDGVVTAVHEDGSCDLHYDDGDCEERVAPRSSLHSSLHSSSLDGEWTCANSVLRAYSCEDDESEYY</sequence>
<evidence type="ECO:0000313" key="2">
    <source>
        <dbReference type="EMBL" id="KOO35483.1"/>
    </source>
</evidence>
<reference evidence="3" key="1">
    <citation type="journal article" date="2015" name="PLoS Genet.">
        <title>Genome Sequence and Transcriptome Analyses of Chrysochromulina tobin: Metabolic Tools for Enhanced Algal Fitness in the Prominent Order Prymnesiales (Haptophyceae).</title>
        <authorList>
            <person name="Hovde B.T."/>
            <person name="Deodato C.R."/>
            <person name="Hunsperger H.M."/>
            <person name="Ryken S.A."/>
            <person name="Yost W."/>
            <person name="Jha R.K."/>
            <person name="Patterson J."/>
            <person name="Monnat R.J. Jr."/>
            <person name="Barlow S.B."/>
            <person name="Starkenburg S.R."/>
            <person name="Cattolico R.A."/>
        </authorList>
    </citation>
    <scope>NUCLEOTIDE SEQUENCE</scope>
    <source>
        <strain evidence="3">CCMP291</strain>
    </source>
</reference>
<accession>A0A0M0KAR3</accession>
<gene>
    <name evidence="2" type="ORF">Ctob_011943</name>
</gene>
<protein>
    <recommendedName>
        <fullName evidence="4">Tudor domain-containing protein</fullName>
    </recommendedName>
</protein>
<dbReference type="Proteomes" id="UP000037460">
    <property type="component" value="Unassembled WGS sequence"/>
</dbReference>
<feature type="compositionally biased region" description="Acidic residues" evidence="1">
    <location>
        <begin position="1"/>
        <end position="57"/>
    </location>
</feature>
<dbReference type="Gene3D" id="2.30.30.140">
    <property type="match status" value="1"/>
</dbReference>
<dbReference type="EMBL" id="JWZX01000855">
    <property type="protein sequence ID" value="KOO35483.1"/>
    <property type="molecule type" value="Genomic_DNA"/>
</dbReference>
<comment type="caution">
    <text evidence="2">The sequence shown here is derived from an EMBL/GenBank/DDBJ whole genome shotgun (WGS) entry which is preliminary data.</text>
</comment>
<proteinExistence type="predicted"/>
<evidence type="ECO:0000256" key="1">
    <source>
        <dbReference type="SAM" id="MobiDB-lite"/>
    </source>
</evidence>
<dbReference type="CDD" id="cd04508">
    <property type="entry name" value="Tudor_SF"/>
    <property type="match status" value="1"/>
</dbReference>
<dbReference type="AlphaFoldDB" id="A0A0M0KAR3"/>
<name>A0A0M0KAR3_9EUKA</name>
<evidence type="ECO:0000313" key="3">
    <source>
        <dbReference type="Proteomes" id="UP000037460"/>
    </source>
</evidence>